<dbReference type="PANTHER" id="PTHR10196">
    <property type="entry name" value="SUGAR KINASE"/>
    <property type="match status" value="1"/>
</dbReference>
<keyword evidence="7 9" id="KW-0067">ATP-binding</keyword>
<feature type="binding site" evidence="9">
    <location>
        <position position="248"/>
    </location>
    <ligand>
        <name>sn-glycerol 3-phosphate</name>
        <dbReference type="ChEBI" id="CHEBI:57597"/>
    </ligand>
</feature>
<feature type="binding site" evidence="9">
    <location>
        <position position="248"/>
    </location>
    <ligand>
        <name>glycerol</name>
        <dbReference type="ChEBI" id="CHEBI:17754"/>
    </ligand>
</feature>
<dbReference type="NCBIfam" id="NF000756">
    <property type="entry name" value="PRK00047.1"/>
    <property type="match status" value="1"/>
</dbReference>
<feature type="binding site" evidence="9">
    <location>
        <position position="86"/>
    </location>
    <ligand>
        <name>glycerol</name>
        <dbReference type="ChEBI" id="CHEBI:17754"/>
    </ligand>
</feature>
<evidence type="ECO:0000256" key="3">
    <source>
        <dbReference type="ARBA" id="ARBA00022679"/>
    </source>
</evidence>
<dbReference type="UniPathway" id="UPA00618">
    <property type="reaction ID" value="UER00672"/>
</dbReference>
<comment type="activity regulation">
    <text evidence="9">Inhibited by fructose 1,6-bisphosphate (FBP).</text>
</comment>
<dbReference type="Gene3D" id="3.30.420.40">
    <property type="match status" value="2"/>
</dbReference>
<evidence type="ECO:0000256" key="4">
    <source>
        <dbReference type="ARBA" id="ARBA00022741"/>
    </source>
</evidence>
<feature type="binding site" evidence="9">
    <location>
        <position position="313"/>
    </location>
    <ligand>
        <name>ADP</name>
        <dbReference type="ChEBI" id="CHEBI:456216"/>
    </ligand>
</feature>
<dbReference type="AlphaFoldDB" id="A0A538TTD3"/>
<accession>A0A538TTD3</accession>
<dbReference type="PROSITE" id="PS00445">
    <property type="entry name" value="FGGY_KINASES_2"/>
    <property type="match status" value="1"/>
</dbReference>
<dbReference type="GO" id="GO:0005524">
    <property type="term" value="F:ATP binding"/>
    <property type="evidence" value="ECO:0007669"/>
    <property type="project" value="UniProtKB-UniRule"/>
</dbReference>
<dbReference type="HAMAP" id="MF_00186">
    <property type="entry name" value="Glycerol_kin"/>
    <property type="match status" value="1"/>
</dbReference>
<feature type="binding site" evidence="9">
    <location>
        <position position="270"/>
    </location>
    <ligand>
        <name>ATP</name>
        <dbReference type="ChEBI" id="CHEBI:30616"/>
    </ligand>
</feature>
<evidence type="ECO:0000256" key="10">
    <source>
        <dbReference type="RuleBase" id="RU003733"/>
    </source>
</evidence>
<feature type="binding site" evidence="9">
    <location>
        <position position="313"/>
    </location>
    <ligand>
        <name>ATP</name>
        <dbReference type="ChEBI" id="CHEBI:30616"/>
    </ligand>
</feature>
<feature type="binding site" evidence="9">
    <location>
        <position position="317"/>
    </location>
    <ligand>
        <name>ATP</name>
        <dbReference type="ChEBI" id="CHEBI:30616"/>
    </ligand>
</feature>
<evidence type="ECO:0000256" key="5">
    <source>
        <dbReference type="ARBA" id="ARBA00022777"/>
    </source>
</evidence>
<dbReference type="InterPro" id="IPR018484">
    <property type="entry name" value="FGGY_N"/>
</dbReference>
<evidence type="ECO:0000256" key="9">
    <source>
        <dbReference type="HAMAP-Rule" id="MF_00186"/>
    </source>
</evidence>
<dbReference type="FunFam" id="3.30.420.40:FF:000008">
    <property type="entry name" value="Glycerol kinase"/>
    <property type="match status" value="1"/>
</dbReference>
<comment type="caution">
    <text evidence="9">Lacks conserved residue(s) required for the propagation of feature annotation.</text>
</comment>
<feature type="binding site" evidence="9">
    <location>
        <position position="86"/>
    </location>
    <ligand>
        <name>sn-glycerol 3-phosphate</name>
        <dbReference type="ChEBI" id="CHEBI:57597"/>
    </ligand>
</feature>
<keyword evidence="5 9" id="KW-0418">Kinase</keyword>
<feature type="binding site" evidence="9">
    <location>
        <position position="414"/>
    </location>
    <ligand>
        <name>ADP</name>
        <dbReference type="ChEBI" id="CHEBI:456216"/>
    </ligand>
</feature>
<feature type="binding site" evidence="9">
    <location>
        <position position="138"/>
    </location>
    <ligand>
        <name>glycerol</name>
        <dbReference type="ChEBI" id="CHEBI:17754"/>
    </ligand>
</feature>
<feature type="binding site" evidence="9">
    <location>
        <position position="87"/>
    </location>
    <ligand>
        <name>glycerol</name>
        <dbReference type="ChEBI" id="CHEBI:17754"/>
    </ligand>
</feature>
<evidence type="ECO:0000256" key="11">
    <source>
        <dbReference type="SAM" id="MobiDB-lite"/>
    </source>
</evidence>
<dbReference type="InterPro" id="IPR018485">
    <property type="entry name" value="FGGY_C"/>
</dbReference>
<keyword evidence="4 9" id="KW-0547">Nucleotide-binding</keyword>
<evidence type="ECO:0000256" key="8">
    <source>
        <dbReference type="ARBA" id="ARBA00052101"/>
    </source>
</evidence>
<feature type="binding site" evidence="9">
    <location>
        <position position="270"/>
    </location>
    <ligand>
        <name>ADP</name>
        <dbReference type="ChEBI" id="CHEBI:456216"/>
    </ligand>
</feature>
<dbReference type="GO" id="GO:0005829">
    <property type="term" value="C:cytosol"/>
    <property type="evidence" value="ECO:0007669"/>
    <property type="project" value="TreeGrafter"/>
</dbReference>
<feature type="binding site" evidence="9">
    <location>
        <position position="16"/>
    </location>
    <ligand>
        <name>ADP</name>
        <dbReference type="ChEBI" id="CHEBI:456216"/>
    </ligand>
</feature>
<proteinExistence type="inferred from homology"/>
<dbReference type="EC" id="2.7.1.30" evidence="9"/>
<evidence type="ECO:0000256" key="6">
    <source>
        <dbReference type="ARBA" id="ARBA00022798"/>
    </source>
</evidence>
<evidence type="ECO:0000313" key="15">
    <source>
        <dbReference type="Proteomes" id="UP000317691"/>
    </source>
</evidence>
<dbReference type="Proteomes" id="UP000317691">
    <property type="component" value="Unassembled WGS sequence"/>
</dbReference>
<name>A0A538TTD3_UNCEI</name>
<dbReference type="CDD" id="cd07786">
    <property type="entry name" value="FGGY_EcGK_like"/>
    <property type="match status" value="1"/>
</dbReference>
<evidence type="ECO:0000313" key="14">
    <source>
        <dbReference type="EMBL" id="TMQ66891.1"/>
    </source>
</evidence>
<dbReference type="GO" id="GO:0004370">
    <property type="term" value="F:glycerol kinase activity"/>
    <property type="evidence" value="ECO:0007669"/>
    <property type="project" value="UniProtKB-UniRule"/>
</dbReference>
<feature type="binding site" evidence="9">
    <location>
        <position position="414"/>
    </location>
    <ligand>
        <name>ATP</name>
        <dbReference type="ChEBI" id="CHEBI:30616"/>
    </ligand>
</feature>
<feature type="domain" description="Carbohydrate kinase FGGY C-terminal" evidence="13">
    <location>
        <begin position="265"/>
        <end position="452"/>
    </location>
</feature>
<feature type="binding site" evidence="9">
    <location>
        <position position="87"/>
    </location>
    <ligand>
        <name>sn-glycerol 3-phosphate</name>
        <dbReference type="ChEBI" id="CHEBI:57597"/>
    </ligand>
</feature>
<keyword evidence="6 9" id="KW-0319">Glycerol metabolism</keyword>
<keyword evidence="3 9" id="KW-0808">Transferase</keyword>
<evidence type="ECO:0000256" key="7">
    <source>
        <dbReference type="ARBA" id="ARBA00022840"/>
    </source>
</evidence>
<dbReference type="PIRSF" id="PIRSF000538">
    <property type="entry name" value="GlpK"/>
    <property type="match status" value="1"/>
</dbReference>
<dbReference type="InterPro" id="IPR043129">
    <property type="entry name" value="ATPase_NBD"/>
</dbReference>
<evidence type="ECO:0000256" key="1">
    <source>
        <dbReference type="ARBA" id="ARBA00005190"/>
    </source>
</evidence>
<feature type="binding site" evidence="9">
    <location>
        <position position="418"/>
    </location>
    <ligand>
        <name>ADP</name>
        <dbReference type="ChEBI" id="CHEBI:456216"/>
    </ligand>
</feature>
<reference evidence="14 15" key="1">
    <citation type="journal article" date="2019" name="Nat. Microbiol.">
        <title>Mediterranean grassland soil C-N compound turnover is dependent on rainfall and depth, and is mediated by genomically divergent microorganisms.</title>
        <authorList>
            <person name="Diamond S."/>
            <person name="Andeer P.F."/>
            <person name="Li Z."/>
            <person name="Crits-Christoph A."/>
            <person name="Burstein D."/>
            <person name="Anantharaman K."/>
            <person name="Lane K.R."/>
            <person name="Thomas B.C."/>
            <person name="Pan C."/>
            <person name="Northen T.R."/>
            <person name="Banfield J.F."/>
        </authorList>
    </citation>
    <scope>NUCLEOTIDE SEQUENCE [LARGE SCALE GENOMIC DNA]</scope>
    <source>
        <strain evidence="14">WS_9</strain>
    </source>
</reference>
<dbReference type="PROSITE" id="PS00933">
    <property type="entry name" value="FGGY_KINASES_1"/>
    <property type="match status" value="1"/>
</dbReference>
<evidence type="ECO:0000259" key="13">
    <source>
        <dbReference type="Pfam" id="PF02782"/>
    </source>
</evidence>
<dbReference type="GO" id="GO:0006072">
    <property type="term" value="P:glycerol-3-phosphate metabolic process"/>
    <property type="evidence" value="ECO:0007669"/>
    <property type="project" value="InterPro"/>
</dbReference>
<dbReference type="PANTHER" id="PTHR10196:SF69">
    <property type="entry name" value="GLYCEROL KINASE"/>
    <property type="match status" value="1"/>
</dbReference>
<evidence type="ECO:0000259" key="12">
    <source>
        <dbReference type="Pfam" id="PF00370"/>
    </source>
</evidence>
<comment type="catalytic activity">
    <reaction evidence="8 9">
        <text>glycerol + ATP = sn-glycerol 3-phosphate + ADP + H(+)</text>
        <dbReference type="Rhea" id="RHEA:21644"/>
        <dbReference type="ChEBI" id="CHEBI:15378"/>
        <dbReference type="ChEBI" id="CHEBI:17754"/>
        <dbReference type="ChEBI" id="CHEBI:30616"/>
        <dbReference type="ChEBI" id="CHEBI:57597"/>
        <dbReference type="ChEBI" id="CHEBI:456216"/>
        <dbReference type="EC" id="2.7.1.30"/>
    </reaction>
</comment>
<feature type="domain" description="Carbohydrate kinase FGGY N-terminal" evidence="12">
    <location>
        <begin position="9"/>
        <end position="255"/>
    </location>
</feature>
<feature type="binding site" evidence="9">
    <location>
        <position position="16"/>
    </location>
    <ligand>
        <name>ATP</name>
        <dbReference type="ChEBI" id="CHEBI:30616"/>
    </ligand>
</feature>
<organism evidence="14 15">
    <name type="scientific">Eiseniibacteriota bacterium</name>
    <dbReference type="NCBI Taxonomy" id="2212470"/>
    <lineage>
        <taxon>Bacteria</taxon>
        <taxon>Candidatus Eiseniibacteriota</taxon>
    </lineage>
</organism>
<feature type="compositionally biased region" description="Low complexity" evidence="11">
    <location>
        <begin position="499"/>
        <end position="515"/>
    </location>
</feature>
<dbReference type="SUPFAM" id="SSF53067">
    <property type="entry name" value="Actin-like ATPase domain"/>
    <property type="match status" value="2"/>
</dbReference>
<dbReference type="Pfam" id="PF00370">
    <property type="entry name" value="FGGY_N"/>
    <property type="match status" value="1"/>
</dbReference>
<comment type="function">
    <text evidence="9">Key enzyme in the regulation of glycerol uptake and metabolism. Catalyzes the phosphorylation of glycerol to yield sn-glycerol 3-phosphate.</text>
</comment>
<dbReference type="GO" id="GO:0019563">
    <property type="term" value="P:glycerol catabolic process"/>
    <property type="evidence" value="ECO:0007669"/>
    <property type="project" value="UniProtKB-UniRule"/>
</dbReference>
<dbReference type="InterPro" id="IPR005999">
    <property type="entry name" value="Glycerol_kin"/>
</dbReference>
<feature type="binding site" evidence="9">
    <location>
        <position position="249"/>
    </location>
    <ligand>
        <name>glycerol</name>
        <dbReference type="ChEBI" id="CHEBI:17754"/>
    </ligand>
</feature>
<feature type="binding site" evidence="9">
    <location>
        <position position="17"/>
    </location>
    <ligand>
        <name>ATP</name>
        <dbReference type="ChEBI" id="CHEBI:30616"/>
    </ligand>
</feature>
<comment type="caution">
    <text evidence="14">The sequence shown here is derived from an EMBL/GenBank/DDBJ whole genome shotgun (WGS) entry which is preliminary data.</text>
</comment>
<dbReference type="EMBL" id="VBOZ01000007">
    <property type="protein sequence ID" value="TMQ66891.1"/>
    <property type="molecule type" value="Genomic_DNA"/>
</dbReference>
<comment type="similarity">
    <text evidence="2 9 10">Belongs to the FGGY kinase family.</text>
</comment>
<dbReference type="NCBIfam" id="TIGR01311">
    <property type="entry name" value="glycerol_kin"/>
    <property type="match status" value="1"/>
</dbReference>
<sequence length="523" mass="55862">MSGAGDVRVLAIDQGTTGSTAMLLDGEGAVVARGYAELPQHFPQPGWVEHDGEEIWEATLRAVRDALARDPRAGAALTAIGITNQRETTLVWDRQTSRPIARAIVWQDRRTAPKCEALRRAGHERAISRRTGLRLDPYFSATKLEWLVDHAPGARARARKGELAFGTVDSWLLWKLTGGRVHATDPTNASRTLLYDIRRHGWDDGLLSLFRVPRSLLPEVRPSAGDFGVTRGLLGIPDGVPIRGMAGDQQAALFGQGCVAAGGLKNTYGTGCFLMLHTGKKPVASRSGLLTTVACGPRGEGAYALEGSVFVAGAAIQWLRDGLGILASAADSEPLARSVPDTGGTYLVPAFVGLGAPYWRPDARGIWCGLTRGTTRAHLARAALESIAFQSRDVVEAMNREAGVRIRRLLVDGGATQNDFLMQFQADVLGVPIERPSMAEATALGAAHLAGIGIGLWPHAGAIPEAGGSAKMFQPAMSRAERDRQVAGWRDAISLLLNAPRRSGAPRRPSAPARSRASRSSKR</sequence>
<feature type="region of interest" description="Disordered" evidence="11">
    <location>
        <begin position="498"/>
        <end position="523"/>
    </location>
</feature>
<protein>
    <recommendedName>
        <fullName evidence="9">Glycerol kinase</fullName>
        <ecNumber evidence="9">2.7.1.30</ecNumber>
    </recommendedName>
    <alternativeName>
        <fullName evidence="9">ATP:glycerol 3-phosphotransferase</fullName>
    </alternativeName>
    <alternativeName>
        <fullName evidence="9">Glycerokinase</fullName>
        <shortName evidence="9">GK</shortName>
    </alternativeName>
</protein>
<dbReference type="InterPro" id="IPR000577">
    <property type="entry name" value="Carb_kinase_FGGY"/>
</dbReference>
<dbReference type="Pfam" id="PF02782">
    <property type="entry name" value="FGGY_C"/>
    <property type="match status" value="1"/>
</dbReference>
<gene>
    <name evidence="9 14" type="primary">glpK</name>
    <name evidence="14" type="ORF">E6K79_01160</name>
</gene>
<dbReference type="FunFam" id="3.30.420.40:FF:000007">
    <property type="entry name" value="Glycerol kinase"/>
    <property type="match status" value="1"/>
</dbReference>
<dbReference type="InterPro" id="IPR018483">
    <property type="entry name" value="Carb_kinase_FGGY_CS"/>
</dbReference>
<feature type="binding site" evidence="9">
    <location>
        <position position="16"/>
    </location>
    <ligand>
        <name>sn-glycerol 3-phosphate</name>
        <dbReference type="ChEBI" id="CHEBI:57597"/>
    </ligand>
</feature>
<feature type="binding site" evidence="9">
    <location>
        <position position="138"/>
    </location>
    <ligand>
        <name>sn-glycerol 3-phosphate</name>
        <dbReference type="ChEBI" id="CHEBI:57597"/>
    </ligand>
</feature>
<comment type="pathway">
    <text evidence="1 9">Polyol metabolism; glycerol degradation via glycerol kinase pathway; sn-glycerol 3-phosphate from glycerol: step 1/1.</text>
</comment>
<evidence type="ECO:0000256" key="2">
    <source>
        <dbReference type="ARBA" id="ARBA00009156"/>
    </source>
</evidence>